<feature type="region of interest" description="Disordered" evidence="1">
    <location>
        <begin position="276"/>
        <end position="350"/>
    </location>
</feature>
<feature type="region of interest" description="Disordered" evidence="1">
    <location>
        <begin position="454"/>
        <end position="476"/>
    </location>
</feature>
<feature type="transmembrane region" description="Helical" evidence="2">
    <location>
        <begin position="769"/>
        <end position="786"/>
    </location>
</feature>
<evidence type="ECO:0000256" key="1">
    <source>
        <dbReference type="SAM" id="MobiDB-lite"/>
    </source>
</evidence>
<feature type="compositionally biased region" description="Low complexity" evidence="1">
    <location>
        <begin position="327"/>
        <end position="336"/>
    </location>
</feature>
<reference evidence="3" key="1">
    <citation type="submission" date="2023-03" db="EMBL/GenBank/DDBJ databases">
        <authorList>
            <person name="Julca I."/>
        </authorList>
    </citation>
    <scope>NUCLEOTIDE SEQUENCE</scope>
</reference>
<keyword evidence="2" id="KW-1133">Transmembrane helix</keyword>
<organism evidence="3 4">
    <name type="scientific">Oldenlandia corymbosa var. corymbosa</name>
    <dbReference type="NCBI Taxonomy" id="529605"/>
    <lineage>
        <taxon>Eukaryota</taxon>
        <taxon>Viridiplantae</taxon>
        <taxon>Streptophyta</taxon>
        <taxon>Embryophyta</taxon>
        <taxon>Tracheophyta</taxon>
        <taxon>Spermatophyta</taxon>
        <taxon>Magnoliopsida</taxon>
        <taxon>eudicotyledons</taxon>
        <taxon>Gunneridae</taxon>
        <taxon>Pentapetalae</taxon>
        <taxon>asterids</taxon>
        <taxon>lamiids</taxon>
        <taxon>Gentianales</taxon>
        <taxon>Rubiaceae</taxon>
        <taxon>Rubioideae</taxon>
        <taxon>Spermacoceae</taxon>
        <taxon>Hedyotis-Oldenlandia complex</taxon>
        <taxon>Oldenlandia</taxon>
    </lineage>
</organism>
<keyword evidence="4" id="KW-1185">Reference proteome</keyword>
<sequence>MAISDTCGNFDRLDSVIFTDSGVWRPLRPAERIFNLVLNSSSRFRDSFMRMQLLDPEDKVRREIQRLKEQRARGRWSRKLAAKAERSARNFRAFLNSDKVALENSQNEELPEIFFREVSGRSIQFGSLHFDQVDARYSEVASSSDSVWFDRAYARNSEFASSSGSASFDQVNAQNSEAAISGKVSIDQVNARSSGLASSSGSLGSLQTDGDVPFRSSPIAASPLTGPGFYSSGYVTVDITDWVVHGERSYANNSVITSSSGSRHLYARDGLDQASTMVEDVPPTPNRQEASSRVDAASDVRTQAIPELTNRLGPRLENQNNDDRASAAEASNVSENHGSDGSSQIKSNAGSHATNGLLVVKRALASENEELHERIAREGLGSSIQFGSLHIDEDNVQISQVVGSSGSVSIDFNNEALENSLNEELLEIIARRGSGGFIQFGSLNIDQVESQNSQVASSSRSASINSNKEALKNSQNEELHEIIAREGSGRSMQFGSLHFGQVHTQNAQVASSSGNVTFIRGNARNPEAPSSSGIVRMNQVNAQNSEAACSSGSMRLLQTGGAIPVHRSPTFASPHAGPEFYQSGYVAIDIPDGLVEEVRSYANDSTIASSSGGEHLYVQDGQAHTSTVVEDVPPTPNIQVASSALDAASGVQIHGNPVQPNAQHASLETQNYNDSFPAAEASHGSENHGVYGLAQTNTVGARPTSSLLDVNVVICGITGQAILSMMTSSSTDSMFLRFCAGATCIGFFGSFLAIFASKNRGIAKVMTKIGAVGAAFAVSFALGATALKDTKWHLNALATVISCLISAVVVAKAEL</sequence>
<protein>
    <submittedName>
        <fullName evidence="3">OLC1v1035051C1</fullName>
    </submittedName>
</protein>
<evidence type="ECO:0000256" key="2">
    <source>
        <dbReference type="SAM" id="Phobius"/>
    </source>
</evidence>
<dbReference type="EMBL" id="OX459120">
    <property type="protein sequence ID" value="CAI9098407.1"/>
    <property type="molecule type" value="Genomic_DNA"/>
</dbReference>
<feature type="compositionally biased region" description="Polar residues" evidence="1">
    <location>
        <begin position="339"/>
        <end position="350"/>
    </location>
</feature>
<proteinExistence type="predicted"/>
<accession>A0AAV1CSM1</accession>
<feature type="compositionally biased region" description="Low complexity" evidence="1">
    <location>
        <begin position="454"/>
        <end position="467"/>
    </location>
</feature>
<keyword evidence="2" id="KW-0812">Transmembrane</keyword>
<feature type="transmembrane region" description="Helical" evidence="2">
    <location>
        <begin position="792"/>
        <end position="811"/>
    </location>
</feature>
<evidence type="ECO:0000313" key="3">
    <source>
        <dbReference type="EMBL" id="CAI9098407.1"/>
    </source>
</evidence>
<keyword evidence="2" id="KW-0472">Membrane</keyword>
<dbReference type="Proteomes" id="UP001161247">
    <property type="component" value="Chromosome 3"/>
</dbReference>
<evidence type="ECO:0000313" key="4">
    <source>
        <dbReference type="Proteomes" id="UP001161247"/>
    </source>
</evidence>
<name>A0AAV1CSM1_OLDCO</name>
<gene>
    <name evidence="3" type="ORF">OLC1_LOCUS8622</name>
</gene>
<feature type="transmembrane region" description="Helical" evidence="2">
    <location>
        <begin position="734"/>
        <end position="757"/>
    </location>
</feature>
<dbReference type="AlphaFoldDB" id="A0AAV1CSM1"/>